<dbReference type="RefSeq" id="WP_184093729.1">
    <property type="nucleotide sequence ID" value="NZ_AP023367.1"/>
</dbReference>
<dbReference type="KEGG" id="acel:acsn021_33180"/>
<organism evidence="1 2">
    <name type="scientific">Anaerocolumna cellulosilytica</name>
    <dbReference type="NCBI Taxonomy" id="433286"/>
    <lineage>
        <taxon>Bacteria</taxon>
        <taxon>Bacillati</taxon>
        <taxon>Bacillota</taxon>
        <taxon>Clostridia</taxon>
        <taxon>Lachnospirales</taxon>
        <taxon>Lachnospiraceae</taxon>
        <taxon>Anaerocolumna</taxon>
    </lineage>
</organism>
<dbReference type="EMBL" id="AP023367">
    <property type="protein sequence ID" value="BCJ95749.1"/>
    <property type="molecule type" value="Genomic_DNA"/>
</dbReference>
<dbReference type="Proteomes" id="UP000515561">
    <property type="component" value="Chromosome"/>
</dbReference>
<dbReference type="AlphaFoldDB" id="A0A6S6R340"/>
<proteinExistence type="predicted"/>
<sequence>MLFQKKVDRAMDWLTQQNKDKNDKGEQDYEIEQSIFDQPDQPEVFKRKKKKSFEKSSKEDYLDIEKNDLPALMIAAFLIFVPAIALILGLFVLVAWLFF</sequence>
<keyword evidence="2" id="KW-1185">Reference proteome</keyword>
<accession>A0A6S6R340</accession>
<protein>
    <submittedName>
        <fullName evidence="1">Uncharacterized protein</fullName>
    </submittedName>
</protein>
<reference evidence="1 2" key="1">
    <citation type="journal article" date="2016" name="Int. J. Syst. Evol. Microbiol.">
        <title>Descriptions of Anaerotaenia torta gen. nov., sp. nov. and Anaerocolumna cellulosilytica gen. nov., sp. nov. isolated from a methanogenic reactor of cattle waste.</title>
        <authorList>
            <person name="Uek A."/>
            <person name="Ohtaki Y."/>
            <person name="Kaku N."/>
            <person name="Ueki K."/>
        </authorList>
    </citation>
    <scope>NUCLEOTIDE SEQUENCE [LARGE SCALE GENOMIC DNA]</scope>
    <source>
        <strain evidence="1 2">SN021</strain>
    </source>
</reference>
<gene>
    <name evidence="1" type="ORF">acsn021_33180</name>
</gene>
<evidence type="ECO:0000313" key="1">
    <source>
        <dbReference type="EMBL" id="BCJ95749.1"/>
    </source>
</evidence>
<evidence type="ECO:0000313" key="2">
    <source>
        <dbReference type="Proteomes" id="UP000515561"/>
    </source>
</evidence>
<name>A0A6S6R340_9FIRM</name>